<evidence type="ECO:0000313" key="3">
    <source>
        <dbReference type="EMBL" id="TBT82588.1"/>
    </source>
</evidence>
<organism evidence="3 4">
    <name type="scientific">Propioniciclava sinopodophylli</name>
    <dbReference type="NCBI Taxonomy" id="1837344"/>
    <lineage>
        <taxon>Bacteria</taxon>
        <taxon>Bacillati</taxon>
        <taxon>Actinomycetota</taxon>
        <taxon>Actinomycetes</taxon>
        <taxon>Propionibacteriales</taxon>
        <taxon>Propionibacteriaceae</taxon>
        <taxon>Propioniciclava</taxon>
    </lineage>
</organism>
<proteinExistence type="predicted"/>
<dbReference type="RefSeq" id="WP_206662386.1">
    <property type="nucleotide sequence ID" value="NZ_SDMQ01000020.1"/>
</dbReference>
<dbReference type="Proteomes" id="UP000292373">
    <property type="component" value="Unassembled WGS sequence"/>
</dbReference>
<accession>A0A4Q9KAX7</accession>
<feature type="region of interest" description="Disordered" evidence="1">
    <location>
        <begin position="1264"/>
        <end position="1317"/>
    </location>
</feature>
<gene>
    <name evidence="3" type="ORF">ET989_13950</name>
</gene>
<feature type="compositionally biased region" description="Pro residues" evidence="1">
    <location>
        <begin position="1299"/>
        <end position="1314"/>
    </location>
</feature>
<evidence type="ECO:0000313" key="4">
    <source>
        <dbReference type="Proteomes" id="UP000292373"/>
    </source>
</evidence>
<dbReference type="EMBL" id="SDMQ01000020">
    <property type="protein sequence ID" value="TBT82588.1"/>
    <property type="molecule type" value="Genomic_DNA"/>
</dbReference>
<feature type="domain" description="eCIS core" evidence="2">
    <location>
        <begin position="5"/>
        <end position="72"/>
    </location>
</feature>
<name>A0A4Q9KAX7_9ACTN</name>
<comment type="caution">
    <text evidence="3">The sequence shown here is derived from an EMBL/GenBank/DDBJ whole genome shotgun (WGS) entry which is preliminary data.</text>
</comment>
<keyword evidence="4" id="KW-1185">Reference proteome</keyword>
<sequence length="1795" mass="190392">MSRALERMGRAFGEDFSDVGVELGADAEAGSHGAFAFTERGRIAFSSGRFAPGTPTGDRVLAHELAHVVQDRLGTASDPAIGVEALEAEAARAATAVLEGQSPRFDEHSAPPHNAGTPRVLRNGDEHETLVPVVFGTRDEARTVIFARLPEPSRAALGWVTGATIELEVEGRRIATARLTDEGAGVPEGVVSDGDGGARWWHHEAGSALTGAWTPRGIAVEEGSTRYLAILDARDTQAFRSALGTRTLILVRLRGGQGGTEGGEGAEAAAGETDPLPEWATTRFARLQERLRGEQMRIARVAQQTVGDTTAETLHRLYRLEGLPQRLALGRAGEAPAVQVTVVTGPASAPGGASPQTSASIPLVEADSPANSWERILTLARGLYLGRRDAATAPPQAVPPMGIPGSGEPDPEAVPPNAPAYPATIRYYGPPTGVVRASHTFAMELDYSELGEFAVFGHFALRWYAWDIYRIRDVAGAATEEGGRRVRRQEGAVAVLERGFGDIGEDLASSSLSELVSQRDLIAIDTAVRAIGTLVKSYVTLLSQPSDERTIQFDREGTYVIVCRSSQAPVHRTERIRNPVVRAPSVALHVLQVRTAQRIAADLTAATEVEAVDAEIARLEAEARTAPQDRLPALQEEIGRLRQQRATATAADQSDLPTHIGATGTNLRQQIALLEKLIRGDDPLDPAVRLLRVELTLSGTSAERALANARAALDSLLLQERALAELTDLKGTTYRPHMAFVPDADGRTLPLVMALAEHVDSTPERPRWVLVDLSTPGHRDRYEGTSNTAGATGTGRAIRQAFGRFAGATPYGRGWIHLRLPAALTDVIGTATVETSLRARPDSTGRFLQRLESLATAAALAGLVVTGPAGVALGVVGGIAGGVVAGHRLHRRHAGGYLEPDLQTAMDVAAIVGAAAGAAGAAASTVPRGSRFIRAAGMTIRGVEYYGYVQLAGSAFAIPVQYLNQMRAIANDPNLSEGERRARRAEAFLQVLNTSLQLAVTAAQMAGHARSGRADDPTAPRPVEEGIPPPPREEGTPRPREEGTPARPVEEGAPGRPVEEGVPVRPGDGAAVEDSVRTFGDARTGAVTIVPGSGTRSAYVAGRLYETTALRHPEAEVGLFVNPTTNERVIAIGDGQSVRLAHDDPNWTRLLPEESRGGGRWVLEQHSHPIDPVTGVTRRADYWPSGADGDFLGVVIEALTPPPHKATGGILVHTGGGRTLRGTYSYDPAAARPYSVEIPVPGRPAPYRRSYRTLEDFYADRAEHTGVPAPSEVPPSFPGATRARPRGAAEPAPGGSDAAPPPAARAPSSEPPTPGTRTERLRALEVAAAEAQASGDSVRSAAANRRLIEAQNEVRAGLEDTGLPAGTLARLLDTGISPDQIRTLRGWLGEGAASYLGGRLSPAEREALPRVADALAPHVSDPAFVDGLARLGAPPRGRGPRTIVPLLDGVPTTRMRRFVELLSDSGLGLTTPSESMLSLLKDPAVLDLSHSYPEFVASMVRGGAAARRRHEVLRNVAQRFATDQAAAGDYVRALDDAPDIRAMEAIVGLESPPRRVPIRPSATLRAYPERWDWGGHVDAAHRFVRDHPEFAPGVPRTPPDGPALTALVERLATLYQTRALARPGLEGLTHAERVHLLNEFIAAGREAGLVGDNAGVLNNLSGALAEGLFTPSGALTQRRLPHPEGGHTIIDYELPAAASVIPGRRNFVELKSNEVPDASLARAHVRDAIADAAAVAQAGGVHLIEYVRTPDPGTRARMLAELFGPTSPLQAVRFGDGPWILRTDRPAWLASEPPP</sequence>
<dbReference type="InterPro" id="IPR025295">
    <property type="entry name" value="eCIS_core_dom"/>
</dbReference>
<feature type="compositionally biased region" description="Basic and acidic residues" evidence="1">
    <location>
        <begin position="1012"/>
        <end position="1024"/>
    </location>
</feature>
<evidence type="ECO:0000259" key="2">
    <source>
        <dbReference type="Pfam" id="PF13699"/>
    </source>
</evidence>
<evidence type="ECO:0000256" key="1">
    <source>
        <dbReference type="SAM" id="MobiDB-lite"/>
    </source>
</evidence>
<feature type="region of interest" description="Disordered" evidence="1">
    <location>
        <begin position="1007"/>
        <end position="1070"/>
    </location>
</feature>
<reference evidence="3 4" key="1">
    <citation type="submission" date="2019-01" db="EMBL/GenBank/DDBJ databases">
        <title>Lactibacter flavus gen. nov., sp. nov., a novel bacterium of the family Propionibacteriaceae isolated from raw milk and dairy products.</title>
        <authorList>
            <person name="Huptas C."/>
            <person name="Wenning M."/>
            <person name="Breitenwieser F."/>
            <person name="Doll E."/>
            <person name="Von Neubeck M."/>
            <person name="Busse H.-J."/>
            <person name="Scherer S."/>
        </authorList>
    </citation>
    <scope>NUCLEOTIDE SEQUENCE [LARGE SCALE GENOMIC DNA]</scope>
    <source>
        <strain evidence="3 4">KCTC 33808</strain>
    </source>
</reference>
<dbReference type="Pfam" id="PF13699">
    <property type="entry name" value="eCIS_core"/>
    <property type="match status" value="1"/>
</dbReference>
<feature type="compositionally biased region" description="Low complexity" evidence="1">
    <location>
        <begin position="1278"/>
        <end position="1298"/>
    </location>
</feature>
<protein>
    <submittedName>
        <fullName evidence="3">DUF4157 domain-containing protein</fullName>
    </submittedName>
</protein>
<feature type="compositionally biased region" description="Basic and acidic residues" evidence="1">
    <location>
        <begin position="1031"/>
        <end position="1050"/>
    </location>
</feature>